<dbReference type="InterPro" id="IPR007219">
    <property type="entry name" value="XnlR_reg_dom"/>
</dbReference>
<accession>A0A0P7BB81</accession>
<feature type="region of interest" description="Disordered" evidence="2">
    <location>
        <begin position="510"/>
        <end position="529"/>
    </location>
</feature>
<dbReference type="Pfam" id="PF04082">
    <property type="entry name" value="Fungal_trans"/>
    <property type="match status" value="2"/>
</dbReference>
<evidence type="ECO:0000313" key="5">
    <source>
        <dbReference type="Proteomes" id="UP000050424"/>
    </source>
</evidence>
<dbReference type="GO" id="GO:0006351">
    <property type="term" value="P:DNA-templated transcription"/>
    <property type="evidence" value="ECO:0007669"/>
    <property type="project" value="InterPro"/>
</dbReference>
<evidence type="ECO:0000259" key="3">
    <source>
        <dbReference type="SMART" id="SM00906"/>
    </source>
</evidence>
<keyword evidence="1" id="KW-0539">Nucleus</keyword>
<dbReference type="EMBL" id="LKCW01000023">
    <property type="protein sequence ID" value="KPM44101.1"/>
    <property type="molecule type" value="Genomic_DNA"/>
</dbReference>
<evidence type="ECO:0000313" key="4">
    <source>
        <dbReference type="EMBL" id="KPM44101.1"/>
    </source>
</evidence>
<proteinExistence type="predicted"/>
<comment type="caution">
    <text evidence="4">The sequence shown here is derived from an EMBL/GenBank/DDBJ whole genome shotgun (WGS) entry which is preliminary data.</text>
</comment>
<feature type="compositionally biased region" description="Basic and acidic residues" evidence="2">
    <location>
        <begin position="540"/>
        <end position="556"/>
    </location>
</feature>
<feature type="domain" description="Xylanolytic transcriptional activator regulatory" evidence="3">
    <location>
        <begin position="926"/>
        <end position="1000"/>
    </location>
</feature>
<name>A0A0P7BB81_9HYPO</name>
<evidence type="ECO:0000256" key="1">
    <source>
        <dbReference type="ARBA" id="ARBA00023242"/>
    </source>
</evidence>
<feature type="region of interest" description="Disordered" evidence="2">
    <location>
        <begin position="613"/>
        <end position="661"/>
    </location>
</feature>
<feature type="compositionally biased region" description="Polar residues" evidence="2">
    <location>
        <begin position="1234"/>
        <end position="1243"/>
    </location>
</feature>
<dbReference type="OrthoDB" id="39175at2759"/>
<feature type="region of interest" description="Disordered" evidence="2">
    <location>
        <begin position="534"/>
        <end position="573"/>
    </location>
</feature>
<protein>
    <recommendedName>
        <fullName evidence="3">Xylanolytic transcriptional activator regulatory domain-containing protein</fullName>
    </recommendedName>
</protein>
<dbReference type="GO" id="GO:0008270">
    <property type="term" value="F:zinc ion binding"/>
    <property type="evidence" value="ECO:0007669"/>
    <property type="project" value="InterPro"/>
</dbReference>
<sequence length="1351" mass="151391">MHPILPILDEGDFWETYGQLPHWRMLNRRISLLLFQAMLFACCNYVPQTMLNQLGLKTARAARAAFYSRSKLLFSFDTESSAIEKSQAALLLASWSFSSYDIPQSPSLPWLSIAIQNARDADAHNYRAYDVQSGDYAVRKRLWWGCIIRDRILGLGMRRGIQITSAHFDVGQNNHLSRYDLDGELHRSLVHNLDTKIRLAEFLELLVELCVILTDILELAFPIENSLKSDGAQHKAQGRARNSQKALDRWHKKATARLPNFGTPSEMAKKHDSVVLYGNLVSMYYYLTKLALGHFRILQMATDGTESPTSPADIITLKHNHFELQEATIGTTECLEELVHLRLANWLPMTAVSCIALPLVLHILDVEILSSTATADSGRSKLMKHRLGILRKAMETYQLQYEGVDWICGAINRIINLARAGSKRSAEQSKFRRSQAPTNVNDCTGVLTFQPVWYLRLAFSIDVAFGKGRLPEDGVFLRSFRDVIVAEMSSSTNLLKQPANGDKRIQKYNGATTTHVPTSPRREETADDSCLAVDQEDNGQEMRSEQDATEGWKERGNPALYQNDIGPQSGGIMTRNEHQVSEELDRVALHCTYAGERRNRRWAGHEISERHFQMSVVRNPRSSTEEPARPAPETEPSASRSAASDESEAWQTPRGQRAPQGPLMDMELQSIEQFFSQMDTETNDTEANDTDVAVSEQTPSAVYHHDGLLDSILEGHDLECLKDTNQALWMRVSDGDEYTGPSSGISAISDTGLNWLRQNVADSAVLCETVQDIRNAVFNHLRHPKCMPQGVALAPLAPFSHTEITPSATRRYVDAYFSHVQVLFPILDRRQFLSQLSTFGTTNQGGRNYSWMALLNAVLACGCRAALSDETAEAFKVSGREAWVYFQNALSFESHIIHDATDLLAVQAMAVMTVFAQGLSSPQRLEYTFSSIASRLSHSLGLNRHPPPEWHLTEEEKRERNRVFWVVYCLDKIIALRCGRPSIISDDEISCCFPRGVEIAQQGRVTGDTSDSPMPLDLFLCFTKLSRICGNVSRRLYSATALHTPSLQLLRTTNRLLQDLELWLQMIPKHLQPGKPLAQMQDTGGLSRAQVIVLHSSYYYVLCSIYRRFTPIFTQERKSLEHMVDQKSHVSHIQAARRIALLTKHLDIESYTPAWLVFYYPFTALTTIFVHIVADPSNESTQSDIALMETVVGFFGRLEYVTDGETAFTKTTEFVQQARRMADRHGNGRCSGPKSLSPTSSNVCGSSVGSTRWPLQAGMDLEDDAPEKDAADLSGSFANDPARDHHIISSRMVGSMEAKRGGQRSESGDTHQEIGILDQEGAIYTDLMCLLEASPVDTHHSHWLGDWASAG</sequence>
<dbReference type="SMART" id="SM00906">
    <property type="entry name" value="Fungal_trans"/>
    <property type="match status" value="2"/>
</dbReference>
<feature type="domain" description="Xylanolytic transcriptional activator regulatory" evidence="3">
    <location>
        <begin position="107"/>
        <end position="182"/>
    </location>
</feature>
<dbReference type="GO" id="GO:0003677">
    <property type="term" value="F:DNA binding"/>
    <property type="evidence" value="ECO:0007669"/>
    <property type="project" value="InterPro"/>
</dbReference>
<dbReference type="STRING" id="78410.A0A0P7BB81"/>
<dbReference type="InterPro" id="IPR052761">
    <property type="entry name" value="Fungal_Detox/Toxin_TFs"/>
</dbReference>
<feature type="region of interest" description="Disordered" evidence="2">
    <location>
        <begin position="1223"/>
        <end position="1243"/>
    </location>
</feature>
<dbReference type="Proteomes" id="UP000050424">
    <property type="component" value="Unassembled WGS sequence"/>
</dbReference>
<dbReference type="PANTHER" id="PTHR47425">
    <property type="entry name" value="FARB-RELATED"/>
    <property type="match status" value="1"/>
</dbReference>
<feature type="compositionally biased region" description="Low complexity" evidence="2">
    <location>
        <begin position="634"/>
        <end position="644"/>
    </location>
</feature>
<gene>
    <name evidence="4" type="ORF">AK830_g2484</name>
</gene>
<evidence type="ECO:0000256" key="2">
    <source>
        <dbReference type="SAM" id="MobiDB-lite"/>
    </source>
</evidence>
<dbReference type="PANTHER" id="PTHR47425:SF2">
    <property type="entry name" value="FARB-RELATED"/>
    <property type="match status" value="1"/>
</dbReference>
<reference evidence="4 5" key="1">
    <citation type="submission" date="2015-09" db="EMBL/GenBank/DDBJ databases">
        <title>Draft genome of a European isolate of the apple canker pathogen Neonectria ditissima.</title>
        <authorList>
            <person name="Gomez-Cortecero A."/>
            <person name="Harrison R.J."/>
            <person name="Armitage A.D."/>
        </authorList>
    </citation>
    <scope>NUCLEOTIDE SEQUENCE [LARGE SCALE GENOMIC DNA]</scope>
    <source>
        <strain evidence="4 5">R09/05</strain>
    </source>
</reference>
<organism evidence="4 5">
    <name type="scientific">Neonectria ditissima</name>
    <dbReference type="NCBI Taxonomy" id="78410"/>
    <lineage>
        <taxon>Eukaryota</taxon>
        <taxon>Fungi</taxon>
        <taxon>Dikarya</taxon>
        <taxon>Ascomycota</taxon>
        <taxon>Pezizomycotina</taxon>
        <taxon>Sordariomycetes</taxon>
        <taxon>Hypocreomycetidae</taxon>
        <taxon>Hypocreales</taxon>
        <taxon>Nectriaceae</taxon>
        <taxon>Neonectria</taxon>
    </lineage>
</organism>
<dbReference type="CDD" id="cd12148">
    <property type="entry name" value="fungal_TF_MHR"/>
    <property type="match status" value="2"/>
</dbReference>
<keyword evidence="5" id="KW-1185">Reference proteome</keyword>